<evidence type="ECO:0000256" key="5">
    <source>
        <dbReference type="ARBA" id="ARBA00022984"/>
    </source>
</evidence>
<feature type="chain" id="PRO_5004172697" evidence="9">
    <location>
        <begin position="26"/>
        <end position="329"/>
    </location>
</feature>
<feature type="active site" description="Nucleophile" evidence="7">
    <location>
        <position position="153"/>
    </location>
</feature>
<feature type="active site" description="Proton donor/acceptor" evidence="7">
    <location>
        <position position="145"/>
    </location>
</feature>
<dbReference type="PROSITE" id="PS52029">
    <property type="entry name" value="LD_TPASE"/>
    <property type="match status" value="1"/>
</dbReference>
<comment type="caution">
    <text evidence="11">The sequence shown here is derived from an EMBL/GenBank/DDBJ whole genome shotgun (WGS) entry which is preliminary data.</text>
</comment>
<dbReference type="GO" id="GO:0004180">
    <property type="term" value="F:carboxypeptidase activity"/>
    <property type="evidence" value="ECO:0007669"/>
    <property type="project" value="UniProtKB-ARBA"/>
</dbReference>
<dbReference type="PANTHER" id="PTHR36699:SF1">
    <property type="entry name" value="L,D-TRANSPEPTIDASE YAFK-RELATED"/>
    <property type="match status" value="1"/>
</dbReference>
<comment type="similarity">
    <text evidence="2">Belongs to the YkuD family.</text>
</comment>
<dbReference type="SUPFAM" id="SSF141523">
    <property type="entry name" value="L,D-transpeptidase catalytic domain-like"/>
    <property type="match status" value="1"/>
</dbReference>
<dbReference type="PANTHER" id="PTHR36699">
    <property type="entry name" value="LD-TRANSPEPTIDASE"/>
    <property type="match status" value="1"/>
</dbReference>
<dbReference type="CDD" id="cd16913">
    <property type="entry name" value="YkuD_like"/>
    <property type="match status" value="1"/>
</dbReference>
<gene>
    <name evidence="11" type="ORF">FP2506_10426</name>
</gene>
<accession>Q0G511</accession>
<dbReference type="HOGENOM" id="CLU_731190_0_0_5"/>
<evidence type="ECO:0000256" key="6">
    <source>
        <dbReference type="ARBA" id="ARBA00023316"/>
    </source>
</evidence>
<dbReference type="RefSeq" id="WP_007067227.1">
    <property type="nucleotide sequence ID" value="NZ_DS022272.1"/>
</dbReference>
<evidence type="ECO:0000256" key="3">
    <source>
        <dbReference type="ARBA" id="ARBA00022679"/>
    </source>
</evidence>
<evidence type="ECO:0000256" key="8">
    <source>
        <dbReference type="SAM" id="MobiDB-lite"/>
    </source>
</evidence>
<keyword evidence="5 7" id="KW-0573">Peptidoglycan synthesis</keyword>
<comment type="pathway">
    <text evidence="1 7">Cell wall biogenesis; peptidoglycan biosynthesis.</text>
</comment>
<protein>
    <submittedName>
        <fullName evidence="11">Pollen allergen Poa pIX/Phl pVI, C-terminal</fullName>
    </submittedName>
</protein>
<dbReference type="UniPathway" id="UPA00219"/>
<dbReference type="GO" id="GO:0008360">
    <property type="term" value="P:regulation of cell shape"/>
    <property type="evidence" value="ECO:0007669"/>
    <property type="project" value="UniProtKB-UniRule"/>
</dbReference>
<keyword evidence="4 7" id="KW-0133">Cell shape</keyword>
<feature type="region of interest" description="Disordered" evidence="8">
    <location>
        <begin position="303"/>
        <end position="329"/>
    </location>
</feature>
<feature type="domain" description="L,D-TPase catalytic" evidence="10">
    <location>
        <begin position="53"/>
        <end position="184"/>
    </location>
</feature>
<evidence type="ECO:0000256" key="9">
    <source>
        <dbReference type="SAM" id="SignalP"/>
    </source>
</evidence>
<evidence type="ECO:0000259" key="10">
    <source>
        <dbReference type="PROSITE" id="PS52029"/>
    </source>
</evidence>
<keyword evidence="12" id="KW-1185">Reference proteome</keyword>
<dbReference type="AlphaFoldDB" id="Q0G511"/>
<proteinExistence type="inferred from homology"/>
<dbReference type="Pfam" id="PF03734">
    <property type="entry name" value="YkuD"/>
    <property type="match status" value="1"/>
</dbReference>
<dbReference type="GO" id="GO:0016740">
    <property type="term" value="F:transferase activity"/>
    <property type="evidence" value="ECO:0007669"/>
    <property type="project" value="UniProtKB-KW"/>
</dbReference>
<reference evidence="11 12" key="1">
    <citation type="journal article" date="2010" name="J. Bacteriol.">
        <title>Genome sequence of Fulvimarina pelagi HTCC2506T, a Mn(II)-oxidizing alphaproteobacterium possessing an aerobic anoxygenic photosynthetic gene cluster and Xanthorhodopsin.</title>
        <authorList>
            <person name="Kang I."/>
            <person name="Oh H.M."/>
            <person name="Lim S.I."/>
            <person name="Ferriera S."/>
            <person name="Giovannoni S.J."/>
            <person name="Cho J.C."/>
        </authorList>
    </citation>
    <scope>NUCLEOTIDE SEQUENCE [LARGE SCALE GENOMIC DNA]</scope>
    <source>
        <strain evidence="11 12">HTCC2506</strain>
    </source>
</reference>
<dbReference type="GO" id="GO:0071555">
    <property type="term" value="P:cell wall organization"/>
    <property type="evidence" value="ECO:0007669"/>
    <property type="project" value="UniProtKB-UniRule"/>
</dbReference>
<evidence type="ECO:0000256" key="2">
    <source>
        <dbReference type="ARBA" id="ARBA00005992"/>
    </source>
</evidence>
<feature type="signal peptide" evidence="9">
    <location>
        <begin position="1"/>
        <end position="25"/>
    </location>
</feature>
<dbReference type="STRING" id="217511.GCA_001463845_00838"/>
<organism evidence="11 12">
    <name type="scientific">Fulvimarina pelagi HTCC2506</name>
    <dbReference type="NCBI Taxonomy" id="314231"/>
    <lineage>
        <taxon>Bacteria</taxon>
        <taxon>Pseudomonadati</taxon>
        <taxon>Pseudomonadota</taxon>
        <taxon>Alphaproteobacteria</taxon>
        <taxon>Hyphomicrobiales</taxon>
        <taxon>Aurantimonadaceae</taxon>
        <taxon>Fulvimarina</taxon>
    </lineage>
</organism>
<evidence type="ECO:0000313" key="12">
    <source>
        <dbReference type="Proteomes" id="UP000004310"/>
    </source>
</evidence>
<dbReference type="eggNOG" id="COG3034">
    <property type="taxonomic scope" value="Bacteria"/>
</dbReference>
<feature type="compositionally biased region" description="Gly residues" evidence="8">
    <location>
        <begin position="316"/>
        <end position="329"/>
    </location>
</feature>
<evidence type="ECO:0000256" key="7">
    <source>
        <dbReference type="PROSITE-ProRule" id="PRU01373"/>
    </source>
</evidence>
<evidence type="ECO:0000256" key="4">
    <source>
        <dbReference type="ARBA" id="ARBA00022960"/>
    </source>
</evidence>
<evidence type="ECO:0000256" key="1">
    <source>
        <dbReference type="ARBA" id="ARBA00004752"/>
    </source>
</evidence>
<dbReference type="MEROPS" id="C82.A01"/>
<sequence length="329" mass="36740">MIVRRLLTGAFLATALFTATSCKYADLLPAEAPLPAALVAQIRANSMGVNSPMLVRLFKEESELEVWKQRTDGTYAHLKTYPICAWSGKLGPKFAEGDRQAPEGFYNVNPTQLNPNSSYHLAINMGYPNTYDRANGRTGSHLMIHGSCNSSGCYAMDDVQVQEIYGLARHSFEGGQRNFQIQAYPFRMTPQNMARHSNSEHYAFWTMLKKGSDYFEQTRKPPHVGVCDRRYIFDQSAETIAQLSPTGPCPQTNVPDLVISKHMQDQVKVEELKSRMSASEFATQSSFSYRTGQPISEKAYAAEQHRRPGYDRNGNRIGGSGGISGFLNR</sequence>
<dbReference type="PROSITE" id="PS51257">
    <property type="entry name" value="PROKAR_LIPOPROTEIN"/>
    <property type="match status" value="1"/>
</dbReference>
<dbReference type="GO" id="GO:0009252">
    <property type="term" value="P:peptidoglycan biosynthetic process"/>
    <property type="evidence" value="ECO:0007669"/>
    <property type="project" value="UniProtKB-UniPathway"/>
</dbReference>
<keyword evidence="6 7" id="KW-0961">Cell wall biogenesis/degradation</keyword>
<keyword evidence="3" id="KW-0808">Transferase</keyword>
<dbReference type="InterPro" id="IPR038063">
    <property type="entry name" value="Transpep_catalytic_dom"/>
</dbReference>
<name>Q0G511_9HYPH</name>
<keyword evidence="9" id="KW-0732">Signal</keyword>
<evidence type="ECO:0000313" key="11">
    <source>
        <dbReference type="EMBL" id="EAU43253.1"/>
    </source>
</evidence>
<dbReference type="InterPro" id="IPR005490">
    <property type="entry name" value="LD_TPept_cat_dom"/>
</dbReference>
<feature type="compositionally biased region" description="Basic and acidic residues" evidence="8">
    <location>
        <begin position="303"/>
        <end position="314"/>
    </location>
</feature>
<dbReference type="Proteomes" id="UP000004310">
    <property type="component" value="Unassembled WGS sequence"/>
</dbReference>
<dbReference type="EMBL" id="AATP01000001">
    <property type="protein sequence ID" value="EAU43253.1"/>
    <property type="molecule type" value="Genomic_DNA"/>
</dbReference>